<keyword evidence="1" id="KW-0812">Transmembrane</keyword>
<name>A0ABQ3IPT4_9RHOB</name>
<dbReference type="RefSeq" id="WP_191284561.1">
    <property type="nucleotide sequence ID" value="NZ_BNCH01000001.1"/>
</dbReference>
<keyword evidence="1" id="KW-0472">Membrane</keyword>
<evidence type="ECO:0000313" key="3">
    <source>
        <dbReference type="Proteomes" id="UP000609802"/>
    </source>
</evidence>
<feature type="transmembrane region" description="Helical" evidence="1">
    <location>
        <begin position="35"/>
        <end position="55"/>
    </location>
</feature>
<comment type="caution">
    <text evidence="2">The sequence shown here is derived from an EMBL/GenBank/DDBJ whole genome shotgun (WGS) entry which is preliminary data.</text>
</comment>
<accession>A0ABQ3IPT4</accession>
<gene>
    <name evidence="2" type="ORF">GCM10016455_01420</name>
</gene>
<evidence type="ECO:0000256" key="1">
    <source>
        <dbReference type="SAM" id="Phobius"/>
    </source>
</evidence>
<evidence type="ECO:0000313" key="2">
    <source>
        <dbReference type="EMBL" id="GHE85856.1"/>
    </source>
</evidence>
<dbReference type="EMBL" id="BNCH01000001">
    <property type="protein sequence ID" value="GHE85856.1"/>
    <property type="molecule type" value="Genomic_DNA"/>
</dbReference>
<keyword evidence="3" id="KW-1185">Reference proteome</keyword>
<proteinExistence type="predicted"/>
<feature type="transmembrane region" description="Helical" evidence="1">
    <location>
        <begin position="7"/>
        <end position="29"/>
    </location>
</feature>
<dbReference type="Proteomes" id="UP000609802">
    <property type="component" value="Unassembled WGS sequence"/>
</dbReference>
<reference evidence="3" key="1">
    <citation type="journal article" date="2019" name="Int. J. Syst. Evol. Microbiol.">
        <title>The Global Catalogue of Microorganisms (GCM) 10K type strain sequencing project: providing services to taxonomists for standard genome sequencing and annotation.</title>
        <authorList>
            <consortium name="The Broad Institute Genomics Platform"/>
            <consortium name="The Broad Institute Genome Sequencing Center for Infectious Disease"/>
            <person name="Wu L."/>
            <person name="Ma J."/>
        </authorList>
    </citation>
    <scope>NUCLEOTIDE SEQUENCE [LARGE SCALE GENOMIC DNA]</scope>
    <source>
        <strain evidence="3">KCTC 42443</strain>
    </source>
</reference>
<sequence>MSKTRFILLIALVILSGGLTIFVAGLAMASGKLDGRVAMALLPLLMLASIGVRALSGRKGR</sequence>
<protein>
    <submittedName>
        <fullName evidence="2">Uncharacterized protein</fullName>
    </submittedName>
</protein>
<organism evidence="2 3">
    <name type="scientific">Aliiroseovarius zhejiangensis</name>
    <dbReference type="NCBI Taxonomy" id="1632025"/>
    <lineage>
        <taxon>Bacteria</taxon>
        <taxon>Pseudomonadati</taxon>
        <taxon>Pseudomonadota</taxon>
        <taxon>Alphaproteobacteria</taxon>
        <taxon>Rhodobacterales</taxon>
        <taxon>Paracoccaceae</taxon>
        <taxon>Aliiroseovarius</taxon>
    </lineage>
</organism>
<keyword evidence="1" id="KW-1133">Transmembrane helix</keyword>